<dbReference type="SUPFAM" id="SSF54909">
    <property type="entry name" value="Dimeric alpha+beta barrel"/>
    <property type="match status" value="1"/>
</dbReference>
<dbReference type="PANTHER" id="PTHR34389:SF2">
    <property type="entry name" value="L-RHAMNOSE MUTAROTASE"/>
    <property type="match status" value="1"/>
</dbReference>
<organism evidence="1 2">
    <name type="scientific">Halanaerobium salsuginis</name>
    <dbReference type="NCBI Taxonomy" id="29563"/>
    <lineage>
        <taxon>Bacteria</taxon>
        <taxon>Bacillati</taxon>
        <taxon>Bacillota</taxon>
        <taxon>Clostridia</taxon>
        <taxon>Halanaerobiales</taxon>
        <taxon>Halanaerobiaceae</taxon>
        <taxon>Halanaerobium</taxon>
    </lineage>
</organism>
<protein>
    <submittedName>
        <fullName evidence="1">L-rhamnose mutarotase</fullName>
    </submittedName>
</protein>
<dbReference type="InterPro" id="IPR011008">
    <property type="entry name" value="Dimeric_a/b-barrel"/>
</dbReference>
<dbReference type="InterPro" id="IPR008000">
    <property type="entry name" value="Rham/fucose_mutarotase"/>
</dbReference>
<dbReference type="EMBL" id="FOTI01000026">
    <property type="protein sequence ID" value="SFL71340.1"/>
    <property type="molecule type" value="Genomic_DNA"/>
</dbReference>
<dbReference type="RefSeq" id="WP_089861928.1">
    <property type="nucleotide sequence ID" value="NZ_FOTI01000026.1"/>
</dbReference>
<reference evidence="1 2" key="1">
    <citation type="submission" date="2016-10" db="EMBL/GenBank/DDBJ databases">
        <authorList>
            <person name="de Groot N.N."/>
        </authorList>
    </citation>
    <scope>NUCLEOTIDE SEQUENCE [LARGE SCALE GENOMIC DNA]</scope>
    <source>
        <strain evidence="1 2">ATCC 51327</strain>
    </source>
</reference>
<proteinExistence type="predicted"/>
<sequence length="108" mass="12901">MQRYGFKLFLKDEATVPEYKKRHTEIWPEMIEVLDKAGIKNYSIWNSGKVLFGYYECEDKVYADQFQAESKVVAKWNHYMQDLLVSEKDDSGRLVPVIETMELMFYKK</sequence>
<gene>
    <name evidence="1" type="ORF">SAMN02983006_01850</name>
</gene>
<name>A0A1I4JXS5_9FIRM</name>
<evidence type="ECO:0000313" key="1">
    <source>
        <dbReference type="EMBL" id="SFL71340.1"/>
    </source>
</evidence>
<dbReference type="STRING" id="29563.SAMN02983006_01850"/>
<dbReference type="Proteomes" id="UP000199006">
    <property type="component" value="Unassembled WGS sequence"/>
</dbReference>
<dbReference type="AlphaFoldDB" id="A0A1I4JXS5"/>
<dbReference type="GO" id="GO:0016857">
    <property type="term" value="F:racemase and epimerase activity, acting on carbohydrates and derivatives"/>
    <property type="evidence" value="ECO:0007669"/>
    <property type="project" value="InterPro"/>
</dbReference>
<dbReference type="PANTHER" id="PTHR34389">
    <property type="entry name" value="L-RHAMNOSE MUTAROTASE"/>
    <property type="match status" value="1"/>
</dbReference>
<dbReference type="GO" id="GO:0019301">
    <property type="term" value="P:rhamnose catabolic process"/>
    <property type="evidence" value="ECO:0007669"/>
    <property type="project" value="TreeGrafter"/>
</dbReference>
<dbReference type="Pfam" id="PF05336">
    <property type="entry name" value="rhaM"/>
    <property type="match status" value="1"/>
</dbReference>
<dbReference type="Gene3D" id="3.30.70.100">
    <property type="match status" value="1"/>
</dbReference>
<keyword evidence="2" id="KW-1185">Reference proteome</keyword>
<dbReference type="OrthoDB" id="9799608at2"/>
<evidence type="ECO:0000313" key="2">
    <source>
        <dbReference type="Proteomes" id="UP000199006"/>
    </source>
</evidence>
<accession>A0A1I4JXS5</accession>